<keyword evidence="5 7" id="KW-0472">Membrane</keyword>
<feature type="transmembrane region" description="Helical" evidence="7">
    <location>
        <begin position="12"/>
        <end position="33"/>
    </location>
</feature>
<dbReference type="PROSITE" id="PS50850">
    <property type="entry name" value="MFS"/>
    <property type="match status" value="1"/>
</dbReference>
<feature type="transmembrane region" description="Helical" evidence="7">
    <location>
        <begin position="296"/>
        <end position="319"/>
    </location>
</feature>
<dbReference type="AlphaFoldDB" id="A0A7S3XEA5"/>
<dbReference type="SUPFAM" id="SSF103473">
    <property type="entry name" value="MFS general substrate transporter"/>
    <property type="match status" value="1"/>
</dbReference>
<proteinExistence type="predicted"/>
<dbReference type="InterPro" id="IPR011701">
    <property type="entry name" value="MFS"/>
</dbReference>
<evidence type="ECO:0000256" key="3">
    <source>
        <dbReference type="ARBA" id="ARBA00022692"/>
    </source>
</evidence>
<feature type="transmembrane region" description="Helical" evidence="7">
    <location>
        <begin position="350"/>
        <end position="367"/>
    </location>
</feature>
<dbReference type="PROSITE" id="PS00216">
    <property type="entry name" value="SUGAR_TRANSPORT_1"/>
    <property type="match status" value="1"/>
</dbReference>
<evidence type="ECO:0000256" key="6">
    <source>
        <dbReference type="SAM" id="MobiDB-lite"/>
    </source>
</evidence>
<dbReference type="InterPro" id="IPR005829">
    <property type="entry name" value="Sugar_transporter_CS"/>
</dbReference>
<dbReference type="InterPro" id="IPR036259">
    <property type="entry name" value="MFS_trans_sf"/>
</dbReference>
<feature type="transmembrane region" description="Helical" evidence="7">
    <location>
        <begin position="109"/>
        <end position="128"/>
    </location>
</feature>
<evidence type="ECO:0000256" key="2">
    <source>
        <dbReference type="ARBA" id="ARBA00022448"/>
    </source>
</evidence>
<dbReference type="InterPro" id="IPR020846">
    <property type="entry name" value="MFS_dom"/>
</dbReference>
<feature type="domain" description="Major facilitator superfamily (MFS) profile" evidence="8">
    <location>
        <begin position="11"/>
        <end position="446"/>
    </location>
</feature>
<evidence type="ECO:0000259" key="8">
    <source>
        <dbReference type="PROSITE" id="PS50850"/>
    </source>
</evidence>
<organism evidence="9">
    <name type="scientific">Picocystis salinarum</name>
    <dbReference type="NCBI Taxonomy" id="88271"/>
    <lineage>
        <taxon>Eukaryota</taxon>
        <taxon>Viridiplantae</taxon>
        <taxon>Chlorophyta</taxon>
        <taxon>Picocystophyceae</taxon>
        <taxon>Picocystales</taxon>
        <taxon>Picocystaceae</taxon>
        <taxon>Picocystis</taxon>
    </lineage>
</organism>
<reference evidence="9" key="1">
    <citation type="submission" date="2021-01" db="EMBL/GenBank/DDBJ databases">
        <authorList>
            <person name="Corre E."/>
            <person name="Pelletier E."/>
            <person name="Niang G."/>
            <person name="Scheremetjew M."/>
            <person name="Finn R."/>
            <person name="Kale V."/>
            <person name="Holt S."/>
            <person name="Cochrane G."/>
            <person name="Meng A."/>
            <person name="Brown T."/>
            <person name="Cohen L."/>
        </authorList>
    </citation>
    <scope>NUCLEOTIDE SEQUENCE</scope>
    <source>
        <strain evidence="9">CCMP1897</strain>
    </source>
</reference>
<feature type="transmembrane region" description="Helical" evidence="7">
    <location>
        <begin position="197"/>
        <end position="215"/>
    </location>
</feature>
<feature type="transmembrane region" description="Helical" evidence="7">
    <location>
        <begin position="169"/>
        <end position="191"/>
    </location>
</feature>
<name>A0A7S3XEA5_9CHLO</name>
<feature type="transmembrane region" description="Helical" evidence="7">
    <location>
        <begin position="388"/>
        <end position="409"/>
    </location>
</feature>
<keyword evidence="3 7" id="KW-0812">Transmembrane</keyword>
<gene>
    <name evidence="9" type="ORF">PSAL00342_LOCUS6693</name>
</gene>
<feature type="transmembrane region" description="Helical" evidence="7">
    <location>
        <begin position="258"/>
        <end position="276"/>
    </location>
</feature>
<dbReference type="PANTHER" id="PTHR23504">
    <property type="entry name" value="MAJOR FACILITATOR SUPERFAMILY DOMAIN-CONTAINING PROTEIN 10"/>
    <property type="match status" value="1"/>
</dbReference>
<dbReference type="Gene3D" id="1.20.1250.20">
    <property type="entry name" value="MFS general substrate transporter like domains"/>
    <property type="match status" value="1"/>
</dbReference>
<dbReference type="Pfam" id="PF07690">
    <property type="entry name" value="MFS_1"/>
    <property type="match status" value="1"/>
</dbReference>
<sequence>MLAVEEVLQSKAHRLMLVLLCWTLGFGILLPFLPQIQTNFFASETVGRHVKCEDLTPDSEDLVRQACRDAHSESVYWSSMTSFFSQSVVSFLLNPMVGVWSDKYGRRPFLIAGICGAAMPIAVIYLHIQQGVSFYWFYPASVATSGISTISVTLAYISDSISPPNRAPAFGLVLASFSMGILIGPIIGAFVSMTWAINLSMVAILLSLLATYFFVPESFQRTEQDTRSPDLPERKSEHPSCKIFSSIQGLSILCRSKLFAMLAACAMIAGICQEAIQDLLLQYLQIKFDFVSRDQGIVLGILGAGSLLVQSLILPLLLAAVGVKQLLIIGLTATMLQQFCIAFVAEKWQIYATIAAGTIGSVSFPAISSIKANNANSSEQGTVQGALFGARALAQGIGPVMFAAIFSAFTRSDTDLPYFPGAPFLFGTLLMLVAVMIAAYIEIKPEPTSSDLEHAWEGWLPYFLSIPARISTKFSRNFQSLEDMGGNGSLMEEGGLLEDESPAGPQS</sequence>
<dbReference type="GO" id="GO:0016020">
    <property type="term" value="C:membrane"/>
    <property type="evidence" value="ECO:0007669"/>
    <property type="project" value="UniProtKB-SubCell"/>
</dbReference>
<dbReference type="EMBL" id="HBIS01007556">
    <property type="protein sequence ID" value="CAE0612794.1"/>
    <property type="molecule type" value="Transcribed_RNA"/>
</dbReference>
<feature type="transmembrane region" description="Helical" evidence="7">
    <location>
        <begin position="326"/>
        <end position="344"/>
    </location>
</feature>
<feature type="transmembrane region" description="Helical" evidence="7">
    <location>
        <begin position="421"/>
        <end position="441"/>
    </location>
</feature>
<comment type="subcellular location">
    <subcellularLocation>
        <location evidence="1">Membrane</location>
        <topology evidence="1">Multi-pass membrane protein</topology>
    </subcellularLocation>
</comment>
<evidence type="ECO:0000256" key="5">
    <source>
        <dbReference type="ARBA" id="ARBA00023136"/>
    </source>
</evidence>
<evidence type="ECO:0000313" key="9">
    <source>
        <dbReference type="EMBL" id="CAE0612794.1"/>
    </source>
</evidence>
<feature type="region of interest" description="Disordered" evidence="6">
    <location>
        <begin position="488"/>
        <end position="507"/>
    </location>
</feature>
<evidence type="ECO:0000256" key="1">
    <source>
        <dbReference type="ARBA" id="ARBA00004141"/>
    </source>
</evidence>
<keyword evidence="2" id="KW-0813">Transport</keyword>
<accession>A0A7S3XEA5</accession>
<protein>
    <recommendedName>
        <fullName evidence="8">Major facilitator superfamily (MFS) profile domain-containing protein</fullName>
    </recommendedName>
</protein>
<evidence type="ECO:0000256" key="4">
    <source>
        <dbReference type="ARBA" id="ARBA00022989"/>
    </source>
</evidence>
<evidence type="ECO:0000256" key="7">
    <source>
        <dbReference type="SAM" id="Phobius"/>
    </source>
</evidence>
<dbReference type="GO" id="GO:0022857">
    <property type="term" value="F:transmembrane transporter activity"/>
    <property type="evidence" value="ECO:0007669"/>
    <property type="project" value="InterPro"/>
</dbReference>
<feature type="transmembrane region" description="Helical" evidence="7">
    <location>
        <begin position="134"/>
        <end position="157"/>
    </location>
</feature>
<keyword evidence="4 7" id="KW-1133">Transmembrane helix</keyword>
<dbReference type="PANTHER" id="PTHR23504:SF1">
    <property type="entry name" value="GH21943P-RELATED"/>
    <property type="match status" value="1"/>
</dbReference>